<feature type="transmembrane region" description="Helical" evidence="7">
    <location>
        <begin position="286"/>
        <end position="306"/>
    </location>
</feature>
<dbReference type="InterPro" id="IPR023214">
    <property type="entry name" value="HAD_sf"/>
</dbReference>
<dbReference type="GO" id="GO:0016020">
    <property type="term" value="C:membrane"/>
    <property type="evidence" value="ECO:0007669"/>
    <property type="project" value="UniProtKB-SubCell"/>
</dbReference>
<accession>A0AAV9CP49</accession>
<evidence type="ECO:0000256" key="2">
    <source>
        <dbReference type="ARBA" id="ARBA00007937"/>
    </source>
</evidence>
<keyword evidence="4 7" id="KW-0812">Transmembrane</keyword>
<dbReference type="PANTHER" id="PTHR15486:SF70">
    <property type="entry name" value="GLYCEROL-3-PHOSPHATE ACYLTRANSFERASE 8-RELATED"/>
    <property type="match status" value="1"/>
</dbReference>
<reference evidence="9" key="1">
    <citation type="journal article" date="2023" name="Nat. Commun.">
        <title>Diploid and tetraploid genomes of Acorus and the evolution of monocots.</title>
        <authorList>
            <person name="Ma L."/>
            <person name="Liu K.W."/>
            <person name="Li Z."/>
            <person name="Hsiao Y.Y."/>
            <person name="Qi Y."/>
            <person name="Fu T."/>
            <person name="Tang G.D."/>
            <person name="Zhang D."/>
            <person name="Sun W.H."/>
            <person name="Liu D.K."/>
            <person name="Li Y."/>
            <person name="Chen G.Z."/>
            <person name="Liu X.D."/>
            <person name="Liao X.Y."/>
            <person name="Jiang Y.T."/>
            <person name="Yu X."/>
            <person name="Hao Y."/>
            <person name="Huang J."/>
            <person name="Zhao X.W."/>
            <person name="Ke S."/>
            <person name="Chen Y.Y."/>
            <person name="Wu W.L."/>
            <person name="Hsu J.L."/>
            <person name="Lin Y.F."/>
            <person name="Huang M.D."/>
            <person name="Li C.Y."/>
            <person name="Huang L."/>
            <person name="Wang Z.W."/>
            <person name="Zhao X."/>
            <person name="Zhong W.Y."/>
            <person name="Peng D.H."/>
            <person name="Ahmad S."/>
            <person name="Lan S."/>
            <person name="Zhang J.S."/>
            <person name="Tsai W.C."/>
            <person name="Van de Peer Y."/>
            <person name="Liu Z.J."/>
        </authorList>
    </citation>
    <scope>NUCLEOTIDE SEQUENCE</scope>
    <source>
        <strain evidence="9">CP</strain>
    </source>
</reference>
<evidence type="ECO:0000256" key="4">
    <source>
        <dbReference type="ARBA" id="ARBA00022692"/>
    </source>
</evidence>
<keyword evidence="3" id="KW-0808">Transferase</keyword>
<evidence type="ECO:0000256" key="1">
    <source>
        <dbReference type="ARBA" id="ARBA00004370"/>
    </source>
</evidence>
<comment type="similarity">
    <text evidence="2">Belongs to the GPAT/DAPAT family.</text>
</comment>
<keyword evidence="5 7" id="KW-1133">Transmembrane helix</keyword>
<dbReference type="InterPro" id="IPR036412">
    <property type="entry name" value="HAD-like_sf"/>
</dbReference>
<evidence type="ECO:0000256" key="3">
    <source>
        <dbReference type="ARBA" id="ARBA00022679"/>
    </source>
</evidence>
<dbReference type="SUPFAM" id="SSF56784">
    <property type="entry name" value="HAD-like"/>
    <property type="match status" value="1"/>
</dbReference>
<evidence type="ECO:0000313" key="10">
    <source>
        <dbReference type="Proteomes" id="UP001180020"/>
    </source>
</evidence>
<dbReference type="InterPro" id="IPR056462">
    <property type="entry name" value="HAD_RAM2/GPAT1-8"/>
</dbReference>
<reference evidence="9" key="2">
    <citation type="submission" date="2023-06" db="EMBL/GenBank/DDBJ databases">
        <authorList>
            <person name="Ma L."/>
            <person name="Liu K.-W."/>
            <person name="Li Z."/>
            <person name="Hsiao Y.-Y."/>
            <person name="Qi Y."/>
            <person name="Fu T."/>
            <person name="Tang G."/>
            <person name="Zhang D."/>
            <person name="Sun W.-H."/>
            <person name="Liu D.-K."/>
            <person name="Li Y."/>
            <person name="Chen G.-Z."/>
            <person name="Liu X.-D."/>
            <person name="Liao X.-Y."/>
            <person name="Jiang Y.-T."/>
            <person name="Yu X."/>
            <person name="Hao Y."/>
            <person name="Huang J."/>
            <person name="Zhao X.-W."/>
            <person name="Ke S."/>
            <person name="Chen Y.-Y."/>
            <person name="Wu W.-L."/>
            <person name="Hsu J.-L."/>
            <person name="Lin Y.-F."/>
            <person name="Huang M.-D."/>
            <person name="Li C.-Y."/>
            <person name="Huang L."/>
            <person name="Wang Z.-W."/>
            <person name="Zhao X."/>
            <person name="Zhong W.-Y."/>
            <person name="Peng D.-H."/>
            <person name="Ahmad S."/>
            <person name="Lan S."/>
            <person name="Zhang J.-S."/>
            <person name="Tsai W.-C."/>
            <person name="Van De Peer Y."/>
            <person name="Liu Z.-J."/>
        </authorList>
    </citation>
    <scope>NUCLEOTIDE SEQUENCE</scope>
    <source>
        <strain evidence="9">CP</strain>
        <tissue evidence="9">Leaves</tissue>
    </source>
</reference>
<evidence type="ECO:0000256" key="6">
    <source>
        <dbReference type="ARBA" id="ARBA00023136"/>
    </source>
</evidence>
<evidence type="ECO:0000256" key="5">
    <source>
        <dbReference type="ARBA" id="ARBA00022989"/>
    </source>
</evidence>
<dbReference type="Proteomes" id="UP001180020">
    <property type="component" value="Unassembled WGS sequence"/>
</dbReference>
<evidence type="ECO:0000259" key="8">
    <source>
        <dbReference type="Pfam" id="PF23270"/>
    </source>
</evidence>
<comment type="subcellular location">
    <subcellularLocation>
        <location evidence="1">Membrane</location>
    </subcellularLocation>
</comment>
<comment type="caution">
    <text evidence="9">The sequence shown here is derived from an EMBL/GenBank/DDBJ whole genome shotgun (WGS) entry which is preliminary data.</text>
</comment>
<keyword evidence="10" id="KW-1185">Reference proteome</keyword>
<dbReference type="Gene3D" id="3.40.50.1000">
    <property type="entry name" value="HAD superfamily/HAD-like"/>
    <property type="match status" value="1"/>
</dbReference>
<evidence type="ECO:0000256" key="7">
    <source>
        <dbReference type="SAM" id="Phobius"/>
    </source>
</evidence>
<organism evidence="9 10">
    <name type="scientific">Acorus calamus</name>
    <name type="common">Sweet flag</name>
    <dbReference type="NCBI Taxonomy" id="4465"/>
    <lineage>
        <taxon>Eukaryota</taxon>
        <taxon>Viridiplantae</taxon>
        <taxon>Streptophyta</taxon>
        <taxon>Embryophyta</taxon>
        <taxon>Tracheophyta</taxon>
        <taxon>Spermatophyta</taxon>
        <taxon>Magnoliopsida</taxon>
        <taxon>Liliopsida</taxon>
        <taxon>Acoraceae</taxon>
        <taxon>Acorus</taxon>
    </lineage>
</organism>
<dbReference type="PANTHER" id="PTHR15486">
    <property type="entry name" value="ANCIENT UBIQUITOUS PROTEIN"/>
    <property type="match status" value="1"/>
</dbReference>
<dbReference type="AlphaFoldDB" id="A0AAV9CP49"/>
<dbReference type="GO" id="GO:0090447">
    <property type="term" value="F:glycerol-3-phosphate 2-O-acyltransferase activity"/>
    <property type="evidence" value="ECO:0007669"/>
    <property type="project" value="TreeGrafter"/>
</dbReference>
<dbReference type="SUPFAM" id="SSF69593">
    <property type="entry name" value="Glycerol-3-phosphate (1)-acyltransferase"/>
    <property type="match status" value="1"/>
</dbReference>
<proteinExistence type="inferred from homology"/>
<feature type="domain" description="Glycerol-3-phosphate acyltransferase RAM2/GPAT1-8 HAD-like" evidence="8">
    <location>
        <begin position="33"/>
        <end position="218"/>
    </location>
</feature>
<evidence type="ECO:0000313" key="9">
    <source>
        <dbReference type="EMBL" id="KAK1290841.1"/>
    </source>
</evidence>
<dbReference type="Pfam" id="PF23270">
    <property type="entry name" value="HAD_RAM2_N"/>
    <property type="match status" value="1"/>
</dbReference>
<dbReference type="GO" id="GO:0016791">
    <property type="term" value="F:phosphatase activity"/>
    <property type="evidence" value="ECO:0007669"/>
    <property type="project" value="TreeGrafter"/>
</dbReference>
<gene>
    <name evidence="9" type="primary">GPAT4</name>
    <name evidence="9" type="ORF">QJS10_CPB18g01601</name>
</gene>
<dbReference type="GO" id="GO:0010143">
    <property type="term" value="P:cutin biosynthetic process"/>
    <property type="evidence" value="ECO:0007669"/>
    <property type="project" value="TreeGrafter"/>
</dbReference>
<dbReference type="EMBL" id="JAUJYO010000018">
    <property type="protein sequence ID" value="KAK1290841.1"/>
    <property type="molecule type" value="Genomic_DNA"/>
</dbReference>
<keyword evidence="6 7" id="KW-0472">Membrane</keyword>
<protein>
    <submittedName>
        <fullName evidence="9">Glycerol-3-phosphate 2-O-acyltransferase 4</fullName>
    </submittedName>
</protein>
<sequence>MKMEPNPPKPSLRTFPSITTFDPTKPNRHIHSVAADLDGTLLVSRSSFPYFFLIAVEAGSYLRGLVLLLLVPVILFLYVFVSEASGIGLMIYISMAGLRLRDIELASRAVLPRFYAADVRDDSWRAFKACGGRRVVVTANPVVMVEPFVREFLGGEKVLGTEIEVNERTGRATGYVSGKGVLVGGRKEKAVEMEFKDGLPEVGMGDRVSDHDFMALCQIDEVDLTSPLSLHIINQVTVSGFQLYMYTGGIHGSPGPVGPRVPVDKLNTPLVFHDGRLVLRPDPLNALLTLLWMPIGIFLAILRVHINIPIPYHLVRHSYRLFGINLVIRGQPPPPPAPGKPGNLFVCNHRTALDPVEIGIALGRKSMFYGTTVRGWKFFDAYFFFMNPRPTYEVTFLEKLTEEMTCKGGKSAIEVANHVQRVLILME</sequence>
<name>A0AAV9CP49_ACOCL</name>
<feature type="transmembrane region" description="Helical" evidence="7">
    <location>
        <begin position="50"/>
        <end position="70"/>
    </location>
</feature>